<proteinExistence type="predicted"/>
<evidence type="ECO:0000313" key="2">
    <source>
        <dbReference type="WBParaSite" id="RSKR_0000235900.1"/>
    </source>
</evidence>
<dbReference type="WBParaSite" id="RSKR_0000235900.1">
    <property type="protein sequence ID" value="RSKR_0000235900.1"/>
    <property type="gene ID" value="RSKR_0000235900"/>
</dbReference>
<reference evidence="2" key="1">
    <citation type="submission" date="2016-11" db="UniProtKB">
        <authorList>
            <consortium name="WormBaseParasite"/>
        </authorList>
    </citation>
    <scope>IDENTIFICATION</scope>
    <source>
        <strain evidence="2">KR3021</strain>
    </source>
</reference>
<accession>A0AC35TMI8</accession>
<organism evidence="1 2">
    <name type="scientific">Rhabditophanes sp. KR3021</name>
    <dbReference type="NCBI Taxonomy" id="114890"/>
    <lineage>
        <taxon>Eukaryota</taxon>
        <taxon>Metazoa</taxon>
        <taxon>Ecdysozoa</taxon>
        <taxon>Nematoda</taxon>
        <taxon>Chromadorea</taxon>
        <taxon>Rhabditida</taxon>
        <taxon>Tylenchina</taxon>
        <taxon>Panagrolaimomorpha</taxon>
        <taxon>Strongyloidoidea</taxon>
        <taxon>Alloionematidae</taxon>
        <taxon>Rhabditophanes</taxon>
    </lineage>
</organism>
<sequence length="898" mass="102936">MNVDAKRQVTKLRQMLMRDSSKEGFLMCCQVNVIGNDLVPLMTQIQNEGEYGLIFSNCLEVVNVLTRSNKAVFDIFDFKLQQTTKMIHERNEYLRVTLKDFGGPSFFPTLANFLDIIINGSSSSFSDDDKIGIESGIFKVVKNVLNLFVSLGSPNDALLDQEKLVERCIDSKILQKMYKIVRKNGTRQDMYSFVVSLGGLVQNVELKDILLPEQLKKKERKAAEVLSQLPMSEKIKELTKTVLSDNKPKSVSIPNDPLLALVREGDAKRINSRYRAMNHGRYQGAYVAISPLNKSMNPIVTSRARDPQAMEKLTTLEGNSKPALVREGDAKRINSRYRAMNHGRYQGAYVAISPLNKSMNPIVTSRARDPQAMEKLTTLEGNSKPGRNPFKSANALVKSKPTLSNESNAKIYDLIRWLMLESFDLRRCSYSDFHAFSTSEKANEGAEVHYLRIQSMFLKFSRLERSPWLYINDFMTVESITDLSERLGETIDDMEKDNMDVARERVYYMVLVLKEAISRLPQLKERSKEQYYALVYYLYYEDYPKNIVKYFTMMDDNKISRKVLGALFSVILGYFKVLKFVKDGGGWTSDFAEGIENPFFVPLESEEIYQQLIQYKIARWIRTYLQLFYAKLSFYEVHNIVSLIYVTTAKMTRMQSYFRVSFMILLRQWIYKLKTEPMTSPKLMPVQMLADRLVILFEEAHVYGLDISGPVRQIVHNKKGKKAKKAKKQKDPVVVSDNELSDTDEGLQKYLETIDKVDQMVVDEDGSAVMPNSNTGLKKIPRKKRVVVADDDNSDGEVPTFTSPDGLSDKNGSMTNGKQMPDLSGNELEIDSEKDNYSSDDYEDTDIRRIPVENFSRITTAKRPNLFEDSDDEESSPKEPEFTRPQRKRARIIAEDDE</sequence>
<dbReference type="Proteomes" id="UP000095286">
    <property type="component" value="Unplaced"/>
</dbReference>
<protein>
    <submittedName>
        <fullName evidence="2">TIMELESS domain-containing protein</fullName>
    </submittedName>
</protein>
<name>A0AC35TMI8_9BILA</name>
<evidence type="ECO:0000313" key="1">
    <source>
        <dbReference type="Proteomes" id="UP000095286"/>
    </source>
</evidence>